<dbReference type="GO" id="GO:0007165">
    <property type="term" value="P:signal transduction"/>
    <property type="evidence" value="ECO:0007669"/>
    <property type="project" value="UniProtKB-KW"/>
</dbReference>
<keyword evidence="3" id="KW-0145">Chemotaxis</keyword>
<comment type="similarity">
    <text evidence="8">Belongs to the methyl-accepting chemotaxis (MCP) protein family.</text>
</comment>
<dbReference type="SUPFAM" id="SSF58104">
    <property type="entry name" value="Methyl-accepting chemotaxis protein (MCP) signaling domain"/>
    <property type="match status" value="1"/>
</dbReference>
<dbReference type="InterPro" id="IPR033479">
    <property type="entry name" value="dCache_1"/>
</dbReference>
<sequence length="658" mass="71103">MGIKKKFLALAGCICLIVFIISCISYYIAHKNLEASVEKELLNSVNTQEISLNSWLMEKAKPGLSAAALFSRIDGTVDNNRMIDMLSLGSNDKEILNLSNGNEDGVFVSFAGGDVTGKKDSRQRPWYKDAKKAGKLVFTDAYKDATFPDTMVISAAIPYNDKNGQFRGAICDDISLKTLEKVVSTIKYEGHGQGFIIERTGKILASANKKENFTEVKDNALLKDQFNNMLQNKTGYFLATANGEKVVVAYTTVRSTNWLVGISVPEAIVFGKVASLKWIYGGLGLLALIILVFISLRFSAQITGNVIRLKKHADELSNGNFKIDDLAVTSTDEFADLTNAFNSMSHNIRSLIKNINAASDQVSTASTDLSHNAQQSAEAANNVAETVTHIANNMETQIANVNTAKNEVDTVFLDITKVTEKTNAIEKTSAKSADAAQQGKTLMENAVGKMENIEKSVLHLADIVQKLGDNSSEIGQIIDTISAIADQTNLLALNAAIEAARAGEHGKGFAVVAEEVRKLAAESQEAAEKIKDHISSIQQDTSSAVSAMETGTKEVQEGTSTIRDVGSQFVNIMKMVNEIKTQIDDISTSVTSVSNGATNIVRSVNHIDEDSHKTSDYTQTIAAAAEEQSASTEEIASAARTLSDMAEKLHATTKQFKI</sequence>
<gene>
    <name evidence="13" type="ORF">HNR32_002060</name>
</gene>
<evidence type="ECO:0000256" key="10">
    <source>
        <dbReference type="SAM" id="Phobius"/>
    </source>
</evidence>
<dbReference type="Gene3D" id="1.10.287.950">
    <property type="entry name" value="Methyl-accepting chemotaxis protein"/>
    <property type="match status" value="1"/>
</dbReference>
<evidence type="ECO:0000256" key="8">
    <source>
        <dbReference type="ARBA" id="ARBA00029447"/>
    </source>
</evidence>
<dbReference type="Pfam" id="PF02743">
    <property type="entry name" value="dCache_1"/>
    <property type="match status" value="1"/>
</dbReference>
<dbReference type="RefSeq" id="WP_183862269.1">
    <property type="nucleotide sequence ID" value="NZ_JACHFH010000027.1"/>
</dbReference>
<dbReference type="SMART" id="SM00283">
    <property type="entry name" value="MA"/>
    <property type="match status" value="1"/>
</dbReference>
<organism evidence="13 14">
    <name type="scientific">Pectinatus brassicae</name>
    <dbReference type="NCBI Taxonomy" id="862415"/>
    <lineage>
        <taxon>Bacteria</taxon>
        <taxon>Bacillati</taxon>
        <taxon>Bacillota</taxon>
        <taxon>Negativicutes</taxon>
        <taxon>Selenomonadales</taxon>
        <taxon>Selenomonadaceae</taxon>
        <taxon>Pectinatus</taxon>
    </lineage>
</organism>
<feature type="domain" description="HAMP" evidence="12">
    <location>
        <begin position="300"/>
        <end position="353"/>
    </location>
</feature>
<dbReference type="CDD" id="cd11386">
    <property type="entry name" value="MCP_signal"/>
    <property type="match status" value="1"/>
</dbReference>
<feature type="transmembrane region" description="Helical" evidence="10">
    <location>
        <begin position="7"/>
        <end position="29"/>
    </location>
</feature>
<comment type="caution">
    <text evidence="13">The sequence shown here is derived from an EMBL/GenBank/DDBJ whole genome shotgun (WGS) entry which is preliminary data.</text>
</comment>
<dbReference type="EMBL" id="JACHFH010000027">
    <property type="protein sequence ID" value="MBB5336905.1"/>
    <property type="molecule type" value="Genomic_DNA"/>
</dbReference>
<accession>A0A840UWY6</accession>
<dbReference type="CDD" id="cd18773">
    <property type="entry name" value="PDC1_HK_sensor"/>
    <property type="match status" value="1"/>
</dbReference>
<dbReference type="Gene3D" id="3.30.450.20">
    <property type="entry name" value="PAS domain"/>
    <property type="match status" value="2"/>
</dbReference>
<evidence type="ECO:0000256" key="5">
    <source>
        <dbReference type="ARBA" id="ARBA00022989"/>
    </source>
</evidence>
<evidence type="ECO:0000313" key="13">
    <source>
        <dbReference type="EMBL" id="MBB5336905.1"/>
    </source>
</evidence>
<dbReference type="PANTHER" id="PTHR32089:SF112">
    <property type="entry name" value="LYSOZYME-LIKE PROTEIN-RELATED"/>
    <property type="match status" value="1"/>
</dbReference>
<evidence type="ECO:0000256" key="4">
    <source>
        <dbReference type="ARBA" id="ARBA00022692"/>
    </source>
</evidence>
<dbReference type="PROSITE" id="PS50111">
    <property type="entry name" value="CHEMOTAXIS_TRANSDUC_2"/>
    <property type="match status" value="1"/>
</dbReference>
<dbReference type="CDD" id="cd12912">
    <property type="entry name" value="PDC2_MCP_like"/>
    <property type="match status" value="1"/>
</dbReference>
<dbReference type="GO" id="GO:0005886">
    <property type="term" value="C:plasma membrane"/>
    <property type="evidence" value="ECO:0007669"/>
    <property type="project" value="UniProtKB-SubCell"/>
</dbReference>
<evidence type="ECO:0000256" key="1">
    <source>
        <dbReference type="ARBA" id="ARBA00004651"/>
    </source>
</evidence>
<evidence type="ECO:0000256" key="6">
    <source>
        <dbReference type="ARBA" id="ARBA00023136"/>
    </source>
</evidence>
<keyword evidence="2" id="KW-1003">Cell membrane</keyword>
<evidence type="ECO:0000259" key="12">
    <source>
        <dbReference type="PROSITE" id="PS50885"/>
    </source>
</evidence>
<dbReference type="Pfam" id="PF00015">
    <property type="entry name" value="MCPsignal"/>
    <property type="match status" value="1"/>
</dbReference>
<comment type="subcellular location">
    <subcellularLocation>
        <location evidence="1">Cell membrane</location>
        <topology evidence="1">Multi-pass membrane protein</topology>
    </subcellularLocation>
</comment>
<dbReference type="CDD" id="cd06225">
    <property type="entry name" value="HAMP"/>
    <property type="match status" value="1"/>
</dbReference>
<dbReference type="GO" id="GO:0006935">
    <property type="term" value="P:chemotaxis"/>
    <property type="evidence" value="ECO:0007669"/>
    <property type="project" value="UniProtKB-KW"/>
</dbReference>
<feature type="domain" description="Methyl-accepting transducer" evidence="11">
    <location>
        <begin position="372"/>
        <end position="643"/>
    </location>
</feature>
<proteinExistence type="inferred from homology"/>
<evidence type="ECO:0000256" key="7">
    <source>
        <dbReference type="ARBA" id="ARBA00023224"/>
    </source>
</evidence>
<dbReference type="PROSITE" id="PS50885">
    <property type="entry name" value="HAMP"/>
    <property type="match status" value="1"/>
</dbReference>
<keyword evidence="14" id="KW-1185">Reference proteome</keyword>
<dbReference type="Pfam" id="PF00672">
    <property type="entry name" value="HAMP"/>
    <property type="match status" value="1"/>
</dbReference>
<evidence type="ECO:0000256" key="3">
    <source>
        <dbReference type="ARBA" id="ARBA00022500"/>
    </source>
</evidence>
<evidence type="ECO:0000256" key="2">
    <source>
        <dbReference type="ARBA" id="ARBA00022475"/>
    </source>
</evidence>
<keyword evidence="7 9" id="KW-0807">Transducer</keyword>
<protein>
    <submittedName>
        <fullName evidence="13">Methyl-accepting chemotaxis protein</fullName>
    </submittedName>
</protein>
<dbReference type="InterPro" id="IPR003660">
    <property type="entry name" value="HAMP_dom"/>
</dbReference>
<feature type="transmembrane region" description="Helical" evidence="10">
    <location>
        <begin position="278"/>
        <end position="300"/>
    </location>
</feature>
<dbReference type="SUPFAM" id="SSF103190">
    <property type="entry name" value="Sensory domain-like"/>
    <property type="match status" value="1"/>
</dbReference>
<reference evidence="13 14" key="1">
    <citation type="submission" date="2020-08" db="EMBL/GenBank/DDBJ databases">
        <title>Genomic Encyclopedia of Type Strains, Phase IV (KMG-IV): sequencing the most valuable type-strain genomes for metagenomic binning, comparative biology and taxonomic classification.</title>
        <authorList>
            <person name="Goeker M."/>
        </authorList>
    </citation>
    <scope>NUCLEOTIDE SEQUENCE [LARGE SCALE GENOMIC DNA]</scope>
    <source>
        <strain evidence="13 14">DSM 24661</strain>
    </source>
</reference>
<keyword evidence="6 10" id="KW-0472">Membrane</keyword>
<dbReference type="SMART" id="SM00304">
    <property type="entry name" value="HAMP"/>
    <property type="match status" value="2"/>
</dbReference>
<dbReference type="AlphaFoldDB" id="A0A840UWY6"/>
<dbReference type="Proteomes" id="UP000559117">
    <property type="component" value="Unassembled WGS sequence"/>
</dbReference>
<evidence type="ECO:0000259" key="11">
    <source>
        <dbReference type="PROSITE" id="PS50111"/>
    </source>
</evidence>
<dbReference type="InterPro" id="IPR004089">
    <property type="entry name" value="MCPsignal_dom"/>
</dbReference>
<name>A0A840UWY6_9FIRM</name>
<dbReference type="Gene3D" id="6.10.340.10">
    <property type="match status" value="1"/>
</dbReference>
<dbReference type="InterPro" id="IPR029151">
    <property type="entry name" value="Sensor-like_sf"/>
</dbReference>
<dbReference type="PANTHER" id="PTHR32089">
    <property type="entry name" value="METHYL-ACCEPTING CHEMOTAXIS PROTEIN MCPB"/>
    <property type="match status" value="1"/>
</dbReference>
<keyword evidence="4 10" id="KW-0812">Transmembrane</keyword>
<keyword evidence="5 10" id="KW-1133">Transmembrane helix</keyword>
<evidence type="ECO:0000313" key="14">
    <source>
        <dbReference type="Proteomes" id="UP000559117"/>
    </source>
</evidence>
<evidence type="ECO:0000256" key="9">
    <source>
        <dbReference type="PROSITE-ProRule" id="PRU00284"/>
    </source>
</evidence>
<dbReference type="PROSITE" id="PS51257">
    <property type="entry name" value="PROKAR_LIPOPROTEIN"/>
    <property type="match status" value="1"/>
</dbReference>